<evidence type="ECO:0000313" key="4">
    <source>
        <dbReference type="Proteomes" id="UP000199441"/>
    </source>
</evidence>
<dbReference type="InterPro" id="IPR010987">
    <property type="entry name" value="Glutathione-S-Trfase_C-like"/>
</dbReference>
<dbReference type="Pfam" id="PF13410">
    <property type="entry name" value="GST_C_2"/>
    <property type="match status" value="1"/>
</dbReference>
<organism evidence="3 4">
    <name type="scientific">Litoreibacter albidus</name>
    <dbReference type="NCBI Taxonomy" id="670155"/>
    <lineage>
        <taxon>Bacteria</taxon>
        <taxon>Pseudomonadati</taxon>
        <taxon>Pseudomonadota</taxon>
        <taxon>Alphaproteobacteria</taxon>
        <taxon>Rhodobacterales</taxon>
        <taxon>Roseobacteraceae</taxon>
        <taxon>Litoreibacter</taxon>
    </lineage>
</organism>
<dbReference type="AlphaFoldDB" id="A0A1H2WQL9"/>
<evidence type="ECO:0000313" key="3">
    <source>
        <dbReference type="EMBL" id="SDW82279.1"/>
    </source>
</evidence>
<dbReference type="Gene3D" id="3.40.30.10">
    <property type="entry name" value="Glutaredoxin"/>
    <property type="match status" value="1"/>
</dbReference>
<reference evidence="4" key="1">
    <citation type="submission" date="2016-10" db="EMBL/GenBank/DDBJ databases">
        <authorList>
            <person name="Varghese N."/>
            <person name="Submissions S."/>
        </authorList>
    </citation>
    <scope>NUCLEOTIDE SEQUENCE [LARGE SCALE GENOMIC DNA]</scope>
    <source>
        <strain evidence="4">DSM 26922</strain>
    </source>
</reference>
<evidence type="ECO:0000259" key="1">
    <source>
        <dbReference type="PROSITE" id="PS50404"/>
    </source>
</evidence>
<dbReference type="Pfam" id="PF13409">
    <property type="entry name" value="GST_N_2"/>
    <property type="match status" value="1"/>
</dbReference>
<feature type="domain" description="GST C-terminal" evidence="2">
    <location>
        <begin position="84"/>
        <end position="204"/>
    </location>
</feature>
<dbReference type="EMBL" id="FNOI01000002">
    <property type="protein sequence ID" value="SDW82279.1"/>
    <property type="molecule type" value="Genomic_DNA"/>
</dbReference>
<dbReference type="InterPro" id="IPR036249">
    <property type="entry name" value="Thioredoxin-like_sf"/>
</dbReference>
<protein>
    <submittedName>
        <fullName evidence="3">Glutathione S-transferase</fullName>
    </submittedName>
</protein>
<dbReference type="PROSITE" id="PS50404">
    <property type="entry name" value="GST_NTER"/>
    <property type="match status" value="1"/>
</dbReference>
<dbReference type="PROSITE" id="PS50405">
    <property type="entry name" value="GST_CTER"/>
    <property type="match status" value="1"/>
</dbReference>
<dbReference type="STRING" id="670155.SAMN04488001_1909"/>
<proteinExistence type="predicted"/>
<accession>A0A1H2WQL9</accession>
<gene>
    <name evidence="3" type="ORF">SAMN04488001_1909</name>
</gene>
<dbReference type="Proteomes" id="UP000199441">
    <property type="component" value="Unassembled WGS sequence"/>
</dbReference>
<feature type="domain" description="GST N-terminal" evidence="1">
    <location>
        <begin position="1"/>
        <end position="82"/>
    </location>
</feature>
<name>A0A1H2WQL9_9RHOB</name>
<keyword evidence="4" id="KW-1185">Reference proteome</keyword>
<dbReference type="OrthoDB" id="9795329at2"/>
<dbReference type="SUPFAM" id="SSF47616">
    <property type="entry name" value="GST C-terminal domain-like"/>
    <property type="match status" value="1"/>
</dbReference>
<dbReference type="Gene3D" id="1.20.1050.10">
    <property type="match status" value="1"/>
</dbReference>
<sequence>MKLFSSPTSPYVRKVLVILRETGQLADVELAAAGGTPLNPGTMPRDLNPLGKIPALALDDGQPLYDSRVICRFFNERANGDLYGSGDATWQLQTLEATADGILDAAILMVYEARVRPDDKQFADWIEGQWRKVDTALDALEASWMDTLNGDALNIGQIAVGCALAYIDFRHADRNWREGRPNLAAWEAEFAKRDSMLATVPPAG</sequence>
<dbReference type="CDD" id="cd03205">
    <property type="entry name" value="GST_C_6"/>
    <property type="match status" value="1"/>
</dbReference>
<dbReference type="InterPro" id="IPR004045">
    <property type="entry name" value="Glutathione_S-Trfase_N"/>
</dbReference>
<dbReference type="InterPro" id="IPR036282">
    <property type="entry name" value="Glutathione-S-Trfase_C_sf"/>
</dbReference>
<evidence type="ECO:0000259" key="2">
    <source>
        <dbReference type="PROSITE" id="PS50405"/>
    </source>
</evidence>
<dbReference type="GO" id="GO:0016740">
    <property type="term" value="F:transferase activity"/>
    <property type="evidence" value="ECO:0007669"/>
    <property type="project" value="UniProtKB-KW"/>
</dbReference>
<dbReference type="RefSeq" id="WP_089946670.1">
    <property type="nucleotide sequence ID" value="NZ_FNOI01000002.1"/>
</dbReference>
<dbReference type="SUPFAM" id="SSF52833">
    <property type="entry name" value="Thioredoxin-like"/>
    <property type="match status" value="1"/>
</dbReference>
<keyword evidence="3" id="KW-0808">Transferase</keyword>
<dbReference type="CDD" id="cd03049">
    <property type="entry name" value="GST_N_3"/>
    <property type="match status" value="1"/>
</dbReference>